<gene>
    <name evidence="2" type="ORF">M832_05950</name>
</gene>
<reference evidence="2 3" key="1">
    <citation type="journal article" date="2014" name="Syst. Appl. Microbiol.">
        <title>Evidence for the existence of two new members of the family Chlamydiaceae and proposal of Chlamydia avium sp. nov. and Chlamydia gallinacea sp. nov.</title>
        <authorList>
            <person name="Sachse K."/>
            <person name="Laroucau K."/>
            <person name="Riege K."/>
            <person name="Wehner S."/>
            <person name="Dilcher M."/>
            <person name="Creasy H.H."/>
            <person name="Weidmann M."/>
            <person name="Myers G."/>
            <person name="Vorimore F."/>
            <person name="Vicari N."/>
            <person name="Magnino S."/>
            <person name="Liebler-Tenorio E."/>
            <person name="Ruettger A."/>
            <person name="Bavoil P.M."/>
            <person name="Hufert F.T."/>
            <person name="Rossello-Mora R."/>
            <person name="Marz M."/>
        </authorList>
    </citation>
    <scope>NUCLEOTIDE SEQUENCE [LARGE SCALE GENOMIC DNA]</scope>
    <source>
        <strain evidence="2 3">10DC88</strain>
    </source>
</reference>
<dbReference type="STRING" id="1229831.M832_05950"/>
<feature type="signal peptide" evidence="1">
    <location>
        <begin position="1"/>
        <end position="18"/>
    </location>
</feature>
<dbReference type="EMBL" id="CP006571">
    <property type="protein sequence ID" value="AHK63458.1"/>
    <property type="molecule type" value="Genomic_DNA"/>
</dbReference>
<evidence type="ECO:0000313" key="2">
    <source>
        <dbReference type="EMBL" id="AHK63458.1"/>
    </source>
</evidence>
<evidence type="ECO:0000313" key="3">
    <source>
        <dbReference type="Proteomes" id="UP000019433"/>
    </source>
</evidence>
<accession>W8JRH8</accession>
<keyword evidence="1" id="KW-0732">Signal</keyword>
<evidence type="ECO:0000256" key="1">
    <source>
        <dbReference type="SAM" id="SignalP"/>
    </source>
</evidence>
<dbReference type="HOGENOM" id="CLU_186663_0_0_0"/>
<dbReference type="Proteomes" id="UP000019433">
    <property type="component" value="Chromosome"/>
</dbReference>
<dbReference type="KEGG" id="cav:M832_05950"/>
<dbReference type="PATRIC" id="fig|1229831.3.peg.605"/>
<proteinExistence type="predicted"/>
<name>W8JRH8_9CHLA</name>
<dbReference type="AlphaFoldDB" id="W8JRH8"/>
<sequence length="91" mass="9836">MKLYKLFLPILSWVLCCGHMTTMMFTSNRAGGIIVAESSGLAFPKTPDSVIRVSDFVRAAGLGYGATVVLNELQNQQTLELETLLSNKGAV</sequence>
<feature type="chain" id="PRO_5004912132" evidence="1">
    <location>
        <begin position="19"/>
        <end position="91"/>
    </location>
</feature>
<dbReference type="RefSeq" id="WP_035392671.1">
    <property type="nucleotide sequence ID" value="NZ_CP006571.1"/>
</dbReference>
<protein>
    <submittedName>
        <fullName evidence="2">Uncharacterized protein</fullName>
    </submittedName>
</protein>
<organism evidence="2 3">
    <name type="scientific">Chlamydia avium 10DC88</name>
    <dbReference type="NCBI Taxonomy" id="1229831"/>
    <lineage>
        <taxon>Bacteria</taxon>
        <taxon>Pseudomonadati</taxon>
        <taxon>Chlamydiota</taxon>
        <taxon>Chlamydiia</taxon>
        <taxon>Chlamydiales</taxon>
        <taxon>Chlamydiaceae</taxon>
        <taxon>Chlamydia/Chlamydophila group</taxon>
        <taxon>Chlamydia</taxon>
    </lineage>
</organism>